<evidence type="ECO:0000313" key="9">
    <source>
        <dbReference type="EMBL" id="GAA0503025.1"/>
    </source>
</evidence>
<feature type="transmembrane region" description="Helical" evidence="7">
    <location>
        <begin position="6"/>
        <end position="21"/>
    </location>
</feature>
<dbReference type="Pfam" id="PF02554">
    <property type="entry name" value="CstA"/>
    <property type="match status" value="2"/>
</dbReference>
<evidence type="ECO:0000313" key="10">
    <source>
        <dbReference type="Proteomes" id="UP001500880"/>
    </source>
</evidence>
<feature type="transmembrane region" description="Helical" evidence="7">
    <location>
        <begin position="62"/>
        <end position="80"/>
    </location>
</feature>
<feature type="transmembrane region" description="Helical" evidence="7">
    <location>
        <begin position="86"/>
        <end position="109"/>
    </location>
</feature>
<feature type="transmembrane region" description="Helical" evidence="7">
    <location>
        <begin position="130"/>
        <end position="156"/>
    </location>
</feature>
<protein>
    <submittedName>
        <fullName evidence="9">Carbon starvation protein A</fullName>
    </submittedName>
</protein>
<feature type="transmembrane region" description="Helical" evidence="7">
    <location>
        <begin position="543"/>
        <end position="567"/>
    </location>
</feature>
<name>A0ABP3LL08_9BACI</name>
<keyword evidence="4 7" id="KW-0812">Transmembrane</keyword>
<evidence type="ECO:0000256" key="5">
    <source>
        <dbReference type="ARBA" id="ARBA00022989"/>
    </source>
</evidence>
<feature type="transmembrane region" description="Helical" evidence="7">
    <location>
        <begin position="162"/>
        <end position="180"/>
    </location>
</feature>
<keyword evidence="10" id="KW-1185">Reference proteome</keyword>
<gene>
    <name evidence="9" type="ORF">GCM10008986_33330</name>
</gene>
<evidence type="ECO:0000256" key="1">
    <source>
        <dbReference type="ARBA" id="ARBA00004651"/>
    </source>
</evidence>
<feature type="transmembrane region" description="Helical" evidence="7">
    <location>
        <begin position="187"/>
        <end position="207"/>
    </location>
</feature>
<feature type="domain" description="CstA N-terminal" evidence="8">
    <location>
        <begin position="378"/>
        <end position="524"/>
    </location>
</feature>
<feature type="transmembrane region" description="Helical" evidence="7">
    <location>
        <begin position="341"/>
        <end position="362"/>
    </location>
</feature>
<feature type="domain" description="CstA N-terminal" evidence="8">
    <location>
        <begin position="2"/>
        <end position="362"/>
    </location>
</feature>
<evidence type="ECO:0000256" key="6">
    <source>
        <dbReference type="ARBA" id="ARBA00023136"/>
    </source>
</evidence>
<feature type="transmembrane region" description="Helical" evidence="7">
    <location>
        <begin position="227"/>
        <end position="249"/>
    </location>
</feature>
<organism evidence="9 10">
    <name type="scientific">Salinibacillus aidingensis</name>
    <dbReference type="NCBI Taxonomy" id="237684"/>
    <lineage>
        <taxon>Bacteria</taxon>
        <taxon>Bacillati</taxon>
        <taxon>Bacillota</taxon>
        <taxon>Bacilli</taxon>
        <taxon>Bacillales</taxon>
        <taxon>Bacillaceae</taxon>
        <taxon>Salinibacillus</taxon>
    </lineage>
</organism>
<comment type="caution">
    <text evidence="9">The sequence shown here is derived from an EMBL/GenBank/DDBJ whole genome shotgun (WGS) entry which is preliminary data.</text>
</comment>
<feature type="transmembrane region" description="Helical" evidence="7">
    <location>
        <begin position="507"/>
        <end position="531"/>
    </location>
</feature>
<dbReference type="PANTHER" id="PTHR30252:SF0">
    <property type="entry name" value="PEPTIDE TRANSPORTER CSTA"/>
    <property type="match status" value="1"/>
</dbReference>
<evidence type="ECO:0000256" key="2">
    <source>
        <dbReference type="ARBA" id="ARBA00007755"/>
    </source>
</evidence>
<feature type="transmembrane region" description="Helical" evidence="7">
    <location>
        <begin position="445"/>
        <end position="463"/>
    </location>
</feature>
<feature type="transmembrane region" description="Helical" evidence="7">
    <location>
        <begin position="270"/>
        <end position="289"/>
    </location>
</feature>
<proteinExistence type="inferred from homology"/>
<keyword evidence="3" id="KW-1003">Cell membrane</keyword>
<evidence type="ECO:0000256" key="3">
    <source>
        <dbReference type="ARBA" id="ARBA00022475"/>
    </source>
</evidence>
<evidence type="ECO:0000256" key="7">
    <source>
        <dbReference type="SAM" id="Phobius"/>
    </source>
</evidence>
<dbReference type="EMBL" id="BAAADO010000009">
    <property type="protein sequence ID" value="GAA0503025.1"/>
    <property type="molecule type" value="Genomic_DNA"/>
</dbReference>
<feature type="transmembrane region" description="Helical" evidence="7">
    <location>
        <begin position="475"/>
        <end position="500"/>
    </location>
</feature>
<accession>A0ABP3LL08</accession>
<feature type="transmembrane region" description="Helical" evidence="7">
    <location>
        <begin position="403"/>
        <end position="424"/>
    </location>
</feature>
<dbReference type="InterPro" id="IPR051605">
    <property type="entry name" value="CstA"/>
</dbReference>
<evidence type="ECO:0000256" key="4">
    <source>
        <dbReference type="ARBA" id="ARBA00022692"/>
    </source>
</evidence>
<feature type="transmembrane region" description="Helical" evidence="7">
    <location>
        <begin position="301"/>
        <end position="321"/>
    </location>
</feature>
<reference evidence="10" key="1">
    <citation type="journal article" date="2019" name="Int. J. Syst. Evol. Microbiol.">
        <title>The Global Catalogue of Microorganisms (GCM) 10K type strain sequencing project: providing services to taxonomists for standard genome sequencing and annotation.</title>
        <authorList>
            <consortium name="The Broad Institute Genomics Platform"/>
            <consortium name="The Broad Institute Genome Sequencing Center for Infectious Disease"/>
            <person name="Wu L."/>
            <person name="Ma J."/>
        </authorList>
    </citation>
    <scope>NUCLEOTIDE SEQUENCE [LARGE SCALE GENOMIC DNA]</scope>
    <source>
        <strain evidence="10">JCM 12389</strain>
    </source>
</reference>
<dbReference type="RefSeq" id="WP_343843620.1">
    <property type="nucleotide sequence ID" value="NZ_BAAADO010000009.1"/>
</dbReference>
<comment type="subcellular location">
    <subcellularLocation>
        <location evidence="1">Cell membrane</location>
        <topology evidence="1">Multi-pass membrane protein</topology>
    </subcellularLocation>
</comment>
<comment type="similarity">
    <text evidence="2">Belongs to the peptide transporter carbon starvation (CstA) (TC 2.A.114) family.</text>
</comment>
<dbReference type="Proteomes" id="UP001500880">
    <property type="component" value="Unassembled WGS sequence"/>
</dbReference>
<keyword evidence="5 7" id="KW-1133">Transmembrane helix</keyword>
<dbReference type="InterPro" id="IPR003706">
    <property type="entry name" value="CstA_N"/>
</dbReference>
<sequence>MNGIVLAVFGLIMFFLGYRIYSKYLAEKIFRLNPNYVTPANRYNDGVDFVPTNKWVLWGHHFTSVAGAAPILGPAIAVYWGWLPALLWVVLGTMFAAGVHDFGTIVLSVRNKGQSVGTLANKLIGQRAKILFLFIILLLVLMVNAVFAWVIANLFISNPSSVLSVFIQIPLAIWIGYRVYKRKGGMLIPSLFALAAMYAAAVLASYVPALQIDLVRYFGGEGATGLFGMNATSLAFLVWIVILMVYVYIASTLPVWKLLQPRDYINSHQLVVGLSILYLGLLFTLPQVTAPATNANPDTPWFPLLFITIACGAISGFHGLVSSGTTSKQLNKETDARQVGYLGAIGEGALALISIIAVVTFFPTLSDFSATYSGFEAASETGLGNFVAGAAQLATGIGIPETVAATIVSVIVVSFAATTLDSSVRLMRYIISELGEEYNIRPMTKMHVATSIAVVSSTVLTLLPEGSRGFGSGGYLLWPLFGTSNQLLAGISLLLIAIWLKRQGRNYWPAIIPMVFLMFMTLWAMAQQVIFDWSGYGGGEANMLLFVFGAIILIFAIWIILTAISVLSRNHNTGIPND</sequence>
<keyword evidence="6 7" id="KW-0472">Membrane</keyword>
<dbReference type="PANTHER" id="PTHR30252">
    <property type="entry name" value="INNER MEMBRANE PEPTIDE TRANSPORTER"/>
    <property type="match status" value="1"/>
</dbReference>
<evidence type="ECO:0000259" key="8">
    <source>
        <dbReference type="Pfam" id="PF02554"/>
    </source>
</evidence>